<dbReference type="InterPro" id="IPR000210">
    <property type="entry name" value="BTB/POZ_dom"/>
</dbReference>
<dbReference type="Pfam" id="PF03000">
    <property type="entry name" value="NPH3"/>
    <property type="match status" value="1"/>
</dbReference>
<evidence type="ECO:0000256" key="6">
    <source>
        <dbReference type="ARBA" id="ARBA00023136"/>
    </source>
</evidence>
<dbReference type="GO" id="GO:0016757">
    <property type="term" value="F:glycosyltransferase activity"/>
    <property type="evidence" value="ECO:0007669"/>
    <property type="project" value="UniProtKB-KW"/>
</dbReference>
<keyword evidence="3" id="KW-0328">Glycosyltransferase</keyword>
<reference evidence="11" key="1">
    <citation type="submission" date="2021-03" db="EMBL/GenBank/DDBJ databases">
        <authorList>
            <person name="Li Z."/>
            <person name="Yang C."/>
        </authorList>
    </citation>
    <scope>NUCLEOTIDE SEQUENCE</scope>
    <source>
        <strain evidence="11">Dzin_1.0</strain>
        <tissue evidence="11">Leaf</tissue>
    </source>
</reference>
<dbReference type="GO" id="GO:0016020">
    <property type="term" value="C:membrane"/>
    <property type="evidence" value="ECO:0007669"/>
    <property type="project" value="UniProtKB-SubCell"/>
</dbReference>
<evidence type="ECO:0000256" key="5">
    <source>
        <dbReference type="ARBA" id="ARBA00022786"/>
    </source>
</evidence>
<evidence type="ECO:0000256" key="3">
    <source>
        <dbReference type="ARBA" id="ARBA00022676"/>
    </source>
</evidence>
<evidence type="ECO:0000256" key="7">
    <source>
        <dbReference type="ARBA" id="ARBA00023180"/>
    </source>
</evidence>
<dbReference type="AlphaFoldDB" id="A0A9D5HTM2"/>
<dbReference type="Proteomes" id="UP001085076">
    <property type="component" value="Miscellaneous, Linkage group lg01"/>
</dbReference>
<accession>A0A9D5HTM2</accession>
<dbReference type="SUPFAM" id="SSF54695">
    <property type="entry name" value="POZ domain"/>
    <property type="match status" value="1"/>
</dbReference>
<keyword evidence="5" id="KW-0833">Ubl conjugation pathway</keyword>
<organism evidence="11 12">
    <name type="scientific">Dioscorea zingiberensis</name>
    <dbReference type="NCBI Taxonomy" id="325984"/>
    <lineage>
        <taxon>Eukaryota</taxon>
        <taxon>Viridiplantae</taxon>
        <taxon>Streptophyta</taxon>
        <taxon>Embryophyta</taxon>
        <taxon>Tracheophyta</taxon>
        <taxon>Spermatophyta</taxon>
        <taxon>Magnoliopsida</taxon>
        <taxon>Liliopsida</taxon>
        <taxon>Dioscoreales</taxon>
        <taxon>Dioscoreaceae</taxon>
        <taxon>Dioscorea</taxon>
    </lineage>
</organism>
<keyword evidence="12" id="KW-1185">Reference proteome</keyword>
<name>A0A9D5HTM2_9LILI</name>
<keyword evidence="7" id="KW-0325">Glycoprotein</keyword>
<keyword evidence="6" id="KW-0472">Membrane</keyword>
<dbReference type="OrthoDB" id="624345at2759"/>
<evidence type="ECO:0000313" key="11">
    <source>
        <dbReference type="EMBL" id="KAJ0989145.1"/>
    </source>
</evidence>
<dbReference type="InterPro" id="IPR043454">
    <property type="entry name" value="NPH3/RPT2-like"/>
</dbReference>
<evidence type="ECO:0000256" key="4">
    <source>
        <dbReference type="ARBA" id="ARBA00022679"/>
    </source>
</evidence>
<dbReference type="PROSITE" id="PS51649">
    <property type="entry name" value="NPH3"/>
    <property type="match status" value="1"/>
</dbReference>
<feature type="domain" description="NPH3" evidence="10">
    <location>
        <begin position="590"/>
        <end position="880"/>
    </location>
</feature>
<protein>
    <submittedName>
        <fullName evidence="11">Uncharacterized protein</fullName>
    </submittedName>
</protein>
<dbReference type="InterPro" id="IPR011333">
    <property type="entry name" value="SKP1/BTB/POZ_sf"/>
</dbReference>
<comment type="pathway">
    <text evidence="2">Protein modification; protein ubiquitination.</text>
</comment>
<dbReference type="EMBL" id="JAGGNH010000001">
    <property type="protein sequence ID" value="KAJ0989145.1"/>
    <property type="molecule type" value="Genomic_DNA"/>
</dbReference>
<dbReference type="InterPro" id="IPR027356">
    <property type="entry name" value="NPH3_dom"/>
</dbReference>
<dbReference type="PROSITE" id="PS50097">
    <property type="entry name" value="BTB"/>
    <property type="match status" value="1"/>
</dbReference>
<dbReference type="Pfam" id="PF02485">
    <property type="entry name" value="Branch"/>
    <property type="match status" value="1"/>
</dbReference>
<feature type="domain" description="BTB" evidence="9">
    <location>
        <begin position="406"/>
        <end position="476"/>
    </location>
</feature>
<comment type="caution">
    <text evidence="11">The sequence shown here is derived from an EMBL/GenBank/DDBJ whole genome shotgun (WGS) entry which is preliminary data.</text>
</comment>
<dbReference type="Gene3D" id="3.30.710.10">
    <property type="entry name" value="Potassium Channel Kv1.1, Chain A"/>
    <property type="match status" value="1"/>
</dbReference>
<comment type="subcellular location">
    <subcellularLocation>
        <location evidence="1">Membrane</location>
        <topology evidence="1">Single-pass type II membrane protein</topology>
    </subcellularLocation>
</comment>
<sequence length="975" mass="109805">MAAEKWLFPLLSAVFVSLLLFFSAISGLTASSSLLPTAPDLLRGPLHIPSFAFYLSGSRGDASRLLRLLLAVYHPRNHYLLHLSYEAPASERAYLAVAARSAIPAIRALGNVDVLGHGDATTYMGSSGLAATLHAASVMLRLNGEWDWLVTLDAADYPLVTQDDLIHVFSSVPRDLNFIDHTSDLGWKESGRVQPIIVDPGLYLARRTKIFHATNNRDTPDAFKFFTGSPWSILSRSFLEYCIMGWDNLPRTLLMYFTNVQLSEEGYFHSVLCNAPDFQNKTVNSDLRFLLWDNPPQMEPQFLNVTHYHEISESGVPFARRFKKDDAVLDKIDENLLRRGYYHPVPGAWCSGRCRWWSDPCSRWNNANIVKPSPRAEKLKELITNLVDDWKSQRSSCKICTNELESDVLVEIGEMSFHLHKFPLLNKSGLLQKMISEFHSDEGKGCVLQLHDIPGGAKAFELVAKFCYDVRMELNAFNVVYLRCAAEYLRMTEDYVGGNLIVQTENFLDEVFGSWKDSIKALEKCEDVLPFAEELHIVNRCINSLAMKACADPSLFGWPMAGRCSMKSPGGTALWNGICTEEREASVGADWWYEDVSFLSLPLYKRLILAMESKGMKPEIIAGSVMFYAKRYLPGLSRNSSFRENTNRIAPNAAVSAPSESDQRELLEEIVAMLPMKKGVTSAKFLLGLLRTAMILHASPSSRENLEKRIGLQLEEAALEDLLIPNLGYSVETLYDIDCVQRILDHFMSAEQPSAPTSPGIVDEGQLMGSNPSLKPMTMVAKLIDGYLAEVAPDVTLKLPKFQGLAAVIPDYSRPLDDGIYRAIDIYLKSHPWLTDSEREQLCRLMNCQKLSLEACTHAAQNERLPLRVVVQVLFFEQLRLRTSIASWFFVSENMENPHAPHGNLMLQKNTDGEITQELQEDDLLLSTDQMRQRVSELEKECSSMKQEIQKLGKPKNSWSFFSKKFGFGSKSQHQ</sequence>
<comment type="similarity">
    <text evidence="8">Belongs to the NPH3 family.</text>
</comment>
<reference evidence="11" key="2">
    <citation type="journal article" date="2022" name="Hortic Res">
        <title>The genome of Dioscorea zingiberensis sheds light on the biosynthesis, origin and evolution of the medicinally important diosgenin saponins.</title>
        <authorList>
            <person name="Li Y."/>
            <person name="Tan C."/>
            <person name="Li Z."/>
            <person name="Guo J."/>
            <person name="Li S."/>
            <person name="Chen X."/>
            <person name="Wang C."/>
            <person name="Dai X."/>
            <person name="Yang H."/>
            <person name="Song W."/>
            <person name="Hou L."/>
            <person name="Xu J."/>
            <person name="Tong Z."/>
            <person name="Xu A."/>
            <person name="Yuan X."/>
            <person name="Wang W."/>
            <person name="Yang Q."/>
            <person name="Chen L."/>
            <person name="Sun Z."/>
            <person name="Wang K."/>
            <person name="Pan B."/>
            <person name="Chen J."/>
            <person name="Bao Y."/>
            <person name="Liu F."/>
            <person name="Qi X."/>
            <person name="Gang D.R."/>
            <person name="Wen J."/>
            <person name="Li J."/>
        </authorList>
    </citation>
    <scope>NUCLEOTIDE SEQUENCE</scope>
    <source>
        <strain evidence="11">Dzin_1.0</strain>
    </source>
</reference>
<evidence type="ECO:0000313" key="12">
    <source>
        <dbReference type="Proteomes" id="UP001085076"/>
    </source>
</evidence>
<proteinExistence type="inferred from homology"/>
<keyword evidence="4" id="KW-0808">Transferase</keyword>
<gene>
    <name evidence="11" type="ORF">J5N97_007501</name>
</gene>
<evidence type="ECO:0000256" key="8">
    <source>
        <dbReference type="PROSITE-ProRule" id="PRU00982"/>
    </source>
</evidence>
<evidence type="ECO:0000259" key="9">
    <source>
        <dbReference type="PROSITE" id="PS50097"/>
    </source>
</evidence>
<evidence type="ECO:0000259" key="10">
    <source>
        <dbReference type="PROSITE" id="PS51649"/>
    </source>
</evidence>
<evidence type="ECO:0000256" key="1">
    <source>
        <dbReference type="ARBA" id="ARBA00004606"/>
    </source>
</evidence>
<evidence type="ECO:0000256" key="2">
    <source>
        <dbReference type="ARBA" id="ARBA00004906"/>
    </source>
</evidence>
<dbReference type="PANTHER" id="PTHR32370">
    <property type="entry name" value="OS12G0117600 PROTEIN"/>
    <property type="match status" value="1"/>
</dbReference>
<dbReference type="InterPro" id="IPR003406">
    <property type="entry name" value="Glyco_trans_14"/>
</dbReference>
<dbReference type="Pfam" id="PF00651">
    <property type="entry name" value="BTB"/>
    <property type="match status" value="1"/>
</dbReference>